<keyword evidence="2" id="KW-0472">Membrane</keyword>
<evidence type="ECO:0000256" key="2">
    <source>
        <dbReference type="SAM" id="Phobius"/>
    </source>
</evidence>
<evidence type="ECO:0000313" key="4">
    <source>
        <dbReference type="EMBL" id="GEO84424.1"/>
    </source>
</evidence>
<evidence type="ECO:0000256" key="1">
    <source>
        <dbReference type="ARBA" id="ARBA00023002"/>
    </source>
</evidence>
<dbReference type="EMBL" id="BJZP01000005">
    <property type="protein sequence ID" value="GEO84424.1"/>
    <property type="molecule type" value="Genomic_DNA"/>
</dbReference>
<dbReference type="PANTHER" id="PTHR13847">
    <property type="entry name" value="SARCOSINE DEHYDROGENASE-RELATED"/>
    <property type="match status" value="1"/>
</dbReference>
<keyword evidence="5" id="KW-1185">Reference proteome</keyword>
<dbReference type="Gene3D" id="3.30.9.10">
    <property type="entry name" value="D-Amino Acid Oxidase, subunit A, domain 2"/>
    <property type="match status" value="1"/>
</dbReference>
<dbReference type="Gene3D" id="3.50.50.60">
    <property type="entry name" value="FAD/NAD(P)-binding domain"/>
    <property type="match status" value="1"/>
</dbReference>
<organism evidence="4 5">
    <name type="scientific">Ciceribacter naphthalenivorans</name>
    <dbReference type="NCBI Taxonomy" id="1118451"/>
    <lineage>
        <taxon>Bacteria</taxon>
        <taxon>Pseudomonadati</taxon>
        <taxon>Pseudomonadota</taxon>
        <taxon>Alphaproteobacteria</taxon>
        <taxon>Hyphomicrobiales</taxon>
        <taxon>Rhizobiaceae</taxon>
        <taxon>Ciceribacter</taxon>
    </lineage>
</organism>
<dbReference type="PANTHER" id="PTHR13847:SF289">
    <property type="entry name" value="GLYCINE OXIDASE"/>
    <property type="match status" value="1"/>
</dbReference>
<dbReference type="OrthoDB" id="8993739at2"/>
<dbReference type="GO" id="GO:0016491">
    <property type="term" value="F:oxidoreductase activity"/>
    <property type="evidence" value="ECO:0007669"/>
    <property type="project" value="UniProtKB-KW"/>
</dbReference>
<gene>
    <name evidence="4" type="ORF">RNA01_13560</name>
</gene>
<accession>A0A512HG41</accession>
<keyword evidence="1" id="KW-0560">Oxidoreductase</keyword>
<dbReference type="InterPro" id="IPR036188">
    <property type="entry name" value="FAD/NAD-bd_sf"/>
</dbReference>
<keyword evidence="2" id="KW-1133">Transmembrane helix</keyword>
<dbReference type="RefSeq" id="WP_147179208.1">
    <property type="nucleotide sequence ID" value="NZ_BJZP01000005.1"/>
</dbReference>
<feature type="transmembrane region" description="Helical" evidence="2">
    <location>
        <begin position="6"/>
        <end position="25"/>
    </location>
</feature>
<name>A0A512HG41_9HYPH</name>
<dbReference type="GO" id="GO:0005737">
    <property type="term" value="C:cytoplasm"/>
    <property type="evidence" value="ECO:0007669"/>
    <property type="project" value="TreeGrafter"/>
</dbReference>
<dbReference type="AlphaFoldDB" id="A0A512HG41"/>
<dbReference type="InterPro" id="IPR006076">
    <property type="entry name" value="FAD-dep_OxRdtase"/>
</dbReference>
<comment type="caution">
    <text evidence="4">The sequence shown here is derived from an EMBL/GenBank/DDBJ whole genome shotgun (WGS) entry which is preliminary data.</text>
</comment>
<sequence length="358" mass="39125">MASGRASIVIIGAGIMGASLAYHLAKRDVRVTLVDRGKPASGVTHRSFAWINVSYGQPKIYLELRKRAVDEWRRLESELGGRLQIDWSGALTWYADPDETERFFQERVAMGHNMRLIRRDQLGVMEPCLKNLPVHAAFAASEGAVDPVAATELMVRAAREAGADIRLETEVLSLATKGSDIVGIVTSQGRIEADTVVLAAGVASRELSQPLGLDLPLEASPSILMRFSTPKRLINRVIANQYVELRPHSDTVMLGAESYIDDTEENGPRAVAERTMGEIRTHLVGGDNVELMDVQVGLRPYPKDRLPIIGRIGGVNGLYLSVMHAGVILAPLMGRLASSEITQGTNDPLLAPYRLNRF</sequence>
<protein>
    <submittedName>
        <fullName evidence="4">D-amino-acid oxidase</fullName>
    </submittedName>
</protein>
<dbReference type="Pfam" id="PF01266">
    <property type="entry name" value="DAO"/>
    <property type="match status" value="1"/>
</dbReference>
<reference evidence="4 5" key="1">
    <citation type="submission" date="2019-07" db="EMBL/GenBank/DDBJ databases">
        <title>Whole genome shotgun sequence of Rhizobium naphthalenivorans NBRC 107585.</title>
        <authorList>
            <person name="Hosoyama A."/>
            <person name="Uohara A."/>
            <person name="Ohji S."/>
            <person name="Ichikawa N."/>
        </authorList>
    </citation>
    <scope>NUCLEOTIDE SEQUENCE [LARGE SCALE GENOMIC DNA]</scope>
    <source>
        <strain evidence="4 5">NBRC 107585</strain>
    </source>
</reference>
<dbReference type="Proteomes" id="UP000321717">
    <property type="component" value="Unassembled WGS sequence"/>
</dbReference>
<feature type="domain" description="FAD dependent oxidoreductase" evidence="3">
    <location>
        <begin position="8"/>
        <end position="338"/>
    </location>
</feature>
<evidence type="ECO:0000259" key="3">
    <source>
        <dbReference type="Pfam" id="PF01266"/>
    </source>
</evidence>
<dbReference type="SUPFAM" id="SSF51905">
    <property type="entry name" value="FAD/NAD(P)-binding domain"/>
    <property type="match status" value="1"/>
</dbReference>
<evidence type="ECO:0000313" key="5">
    <source>
        <dbReference type="Proteomes" id="UP000321717"/>
    </source>
</evidence>
<keyword evidence="2" id="KW-0812">Transmembrane</keyword>
<proteinExistence type="predicted"/>